<organism evidence="2 3">
    <name type="scientific">Clostridium brassicae</name>
    <dbReference type="NCBI Taxonomy" id="2999072"/>
    <lineage>
        <taxon>Bacteria</taxon>
        <taxon>Bacillati</taxon>
        <taxon>Bacillota</taxon>
        <taxon>Clostridia</taxon>
        <taxon>Eubacteriales</taxon>
        <taxon>Clostridiaceae</taxon>
        <taxon>Clostridium</taxon>
    </lineage>
</organism>
<proteinExistence type="predicted"/>
<feature type="coiled-coil region" evidence="1">
    <location>
        <begin position="92"/>
        <end position="119"/>
    </location>
</feature>
<dbReference type="RefSeq" id="WP_268061614.1">
    <property type="nucleotide sequence ID" value="NZ_JAPQFJ010000011.1"/>
</dbReference>
<dbReference type="EMBL" id="JAPQFJ010000011">
    <property type="protein sequence ID" value="MCY6959189.1"/>
    <property type="molecule type" value="Genomic_DNA"/>
</dbReference>
<protein>
    <recommendedName>
        <fullName evidence="4">DUF1617 family protein</fullName>
    </recommendedName>
</protein>
<evidence type="ECO:0000313" key="2">
    <source>
        <dbReference type="EMBL" id="MCY6959189.1"/>
    </source>
</evidence>
<evidence type="ECO:0000313" key="3">
    <source>
        <dbReference type="Proteomes" id="UP001144612"/>
    </source>
</evidence>
<reference evidence="2" key="1">
    <citation type="submission" date="2022-12" db="EMBL/GenBank/DDBJ databases">
        <title>Clostridium sp. nov., isolated from industrial wastewater.</title>
        <authorList>
            <person name="Jiayan W."/>
        </authorList>
    </citation>
    <scope>NUCLEOTIDE SEQUENCE</scope>
    <source>
        <strain evidence="2">ZC22-4</strain>
    </source>
</reference>
<gene>
    <name evidence="2" type="ORF">OW729_11295</name>
</gene>
<sequence>MLSKFIEKFINKKSTIPNQSLIYTKNKLKQLLFNNGKILDIQINEKIIRLEKKIEYLIENDYHIEVLDELNGVLIALIEGSISKEKIPEGSIKKIKESLDQYEKFIDEITEKYEDEHNKDLEMKEKFINDQFDKFTEVVKSMREDIKKGKGSI</sequence>
<evidence type="ECO:0008006" key="4">
    <source>
        <dbReference type="Google" id="ProtNLM"/>
    </source>
</evidence>
<dbReference type="Proteomes" id="UP001144612">
    <property type="component" value="Unassembled WGS sequence"/>
</dbReference>
<evidence type="ECO:0000256" key="1">
    <source>
        <dbReference type="SAM" id="Coils"/>
    </source>
</evidence>
<accession>A0ABT4DA51</accession>
<keyword evidence="3" id="KW-1185">Reference proteome</keyword>
<name>A0ABT4DA51_9CLOT</name>
<keyword evidence="1" id="KW-0175">Coiled coil</keyword>
<comment type="caution">
    <text evidence="2">The sequence shown here is derived from an EMBL/GenBank/DDBJ whole genome shotgun (WGS) entry which is preliminary data.</text>
</comment>